<accession>A0A2H0BEF5</accession>
<comment type="caution">
    <text evidence="2">The sequence shown here is derived from an EMBL/GenBank/DDBJ whole genome shotgun (WGS) entry which is preliminary data.</text>
</comment>
<sequence>MKPAHITTNIYLDGGNPKETKLIVDTLGFLDGQTTNPAQIAKALKTGKIYSNEQLLVEYKNSVSLISQIIPGKLLSLEVYADESTTSQDIIDQAKHMSSWTPNTFIKIPCTAHGLKAAQSLTSQNVHVHISLVFTQEQAAASYSATTGAPIGGALVSPFEGCTVDTDVTSIDVITNIQKMLDSEGDEHMQVLMANIRDLEQFYYALYMGFDAVAVPFEILMQWHSDGMLIPGVDIPYDTFESTNEYLHAQSIMNEVYENLDLEKDWTTFNISHPRTIEGLKKFSEEWNDLVDR</sequence>
<protein>
    <submittedName>
        <fullName evidence="2">Transaldolase</fullName>
    </submittedName>
</protein>
<evidence type="ECO:0000256" key="1">
    <source>
        <dbReference type="ARBA" id="ARBA00023270"/>
    </source>
</evidence>
<name>A0A2H0BEF5_UNCKA</name>
<dbReference type="Proteomes" id="UP000228495">
    <property type="component" value="Unassembled WGS sequence"/>
</dbReference>
<evidence type="ECO:0000313" key="2">
    <source>
        <dbReference type="EMBL" id="PIP56063.1"/>
    </source>
</evidence>
<dbReference type="InterPro" id="IPR013785">
    <property type="entry name" value="Aldolase_TIM"/>
</dbReference>
<dbReference type="AlphaFoldDB" id="A0A2H0BEF5"/>
<dbReference type="Pfam" id="PF00923">
    <property type="entry name" value="TAL_FSA"/>
    <property type="match status" value="1"/>
</dbReference>
<dbReference type="PANTHER" id="PTHR10683">
    <property type="entry name" value="TRANSALDOLASE"/>
    <property type="match status" value="1"/>
</dbReference>
<gene>
    <name evidence="2" type="ORF">COX05_05045</name>
</gene>
<reference evidence="2 3" key="1">
    <citation type="submission" date="2017-09" db="EMBL/GenBank/DDBJ databases">
        <title>Depth-based differentiation of microbial function through sediment-hosted aquifers and enrichment of novel symbionts in the deep terrestrial subsurface.</title>
        <authorList>
            <person name="Probst A.J."/>
            <person name="Ladd B."/>
            <person name="Jarett J.K."/>
            <person name="Geller-Mcgrath D.E."/>
            <person name="Sieber C.M."/>
            <person name="Emerson J.B."/>
            <person name="Anantharaman K."/>
            <person name="Thomas B.C."/>
            <person name="Malmstrom R."/>
            <person name="Stieglmeier M."/>
            <person name="Klingl A."/>
            <person name="Woyke T."/>
            <person name="Ryan C.M."/>
            <person name="Banfield J.F."/>
        </authorList>
    </citation>
    <scope>NUCLEOTIDE SEQUENCE [LARGE SCALE GENOMIC DNA]</scope>
    <source>
        <strain evidence="2">CG22_combo_CG10-13_8_21_14_all_39_12</strain>
    </source>
</reference>
<organism evidence="2 3">
    <name type="scientific">candidate division WWE3 bacterium CG22_combo_CG10-13_8_21_14_all_39_12</name>
    <dbReference type="NCBI Taxonomy" id="1975094"/>
    <lineage>
        <taxon>Bacteria</taxon>
        <taxon>Katanobacteria</taxon>
    </lineage>
</organism>
<dbReference type="Gene3D" id="3.20.20.70">
    <property type="entry name" value="Aldolase class I"/>
    <property type="match status" value="1"/>
</dbReference>
<dbReference type="EMBL" id="PCSU01000091">
    <property type="protein sequence ID" value="PIP56063.1"/>
    <property type="molecule type" value="Genomic_DNA"/>
</dbReference>
<keyword evidence="1" id="KW-0704">Schiff base</keyword>
<evidence type="ECO:0000313" key="3">
    <source>
        <dbReference type="Proteomes" id="UP000228495"/>
    </source>
</evidence>
<dbReference type="InterPro" id="IPR001585">
    <property type="entry name" value="TAL/FSA"/>
</dbReference>
<proteinExistence type="predicted"/>
<dbReference type="GO" id="GO:0005975">
    <property type="term" value="P:carbohydrate metabolic process"/>
    <property type="evidence" value="ECO:0007669"/>
    <property type="project" value="InterPro"/>
</dbReference>
<dbReference type="SUPFAM" id="SSF51569">
    <property type="entry name" value="Aldolase"/>
    <property type="match status" value="1"/>
</dbReference>